<keyword evidence="8" id="KW-1185">Reference proteome</keyword>
<dbReference type="CDD" id="cd06089">
    <property type="entry name" value="KOW_RPL26"/>
    <property type="match status" value="1"/>
</dbReference>
<dbReference type="GO" id="GO:0019843">
    <property type="term" value="F:rRNA binding"/>
    <property type="evidence" value="ECO:0007669"/>
    <property type="project" value="UniProtKB-UniRule"/>
</dbReference>
<gene>
    <name evidence="5" type="primary">rplX</name>
    <name evidence="7" type="ORF">B739_0977</name>
</gene>
<dbReference type="NCBIfam" id="TIGR01079">
    <property type="entry name" value="rplX_bact"/>
    <property type="match status" value="1"/>
</dbReference>
<comment type="function">
    <text evidence="5">One of two assembly initiator proteins, it binds directly to the 5'-end of the 23S rRNA, where it nucleates assembly of the 50S subunit.</text>
</comment>
<dbReference type="STRING" id="34085.AB406_0795"/>
<dbReference type="InterPro" id="IPR003256">
    <property type="entry name" value="Ribosomal_uL24"/>
</dbReference>
<dbReference type="InterPro" id="IPR008991">
    <property type="entry name" value="Translation_prot_SH3-like_sf"/>
</dbReference>
<comment type="function">
    <text evidence="5">One of the proteins that surrounds the polypeptide exit tunnel on the outside of the subunit.</text>
</comment>
<evidence type="ECO:0000256" key="3">
    <source>
        <dbReference type="ARBA" id="ARBA00023274"/>
    </source>
</evidence>
<evidence type="ECO:0000259" key="6">
    <source>
        <dbReference type="SMART" id="SM00739"/>
    </source>
</evidence>
<dbReference type="PANTHER" id="PTHR12903">
    <property type="entry name" value="MITOCHONDRIAL RIBOSOMAL PROTEIN L24"/>
    <property type="match status" value="1"/>
</dbReference>
<evidence type="ECO:0000256" key="2">
    <source>
        <dbReference type="ARBA" id="ARBA00022980"/>
    </source>
</evidence>
<accession>J9R720</accession>
<keyword evidence="2 5" id="KW-0689">Ribosomal protein</keyword>
<dbReference type="HAMAP" id="MF_01326_B">
    <property type="entry name" value="Ribosomal_uL24_B"/>
    <property type="match status" value="1"/>
</dbReference>
<dbReference type="InterPro" id="IPR041988">
    <property type="entry name" value="Ribosomal_uL24_KOW"/>
</dbReference>
<dbReference type="EMBL" id="CP003787">
    <property type="protein sequence ID" value="AFR35577.1"/>
    <property type="molecule type" value="Genomic_DNA"/>
</dbReference>
<dbReference type="InterPro" id="IPR005824">
    <property type="entry name" value="KOW"/>
</dbReference>
<dbReference type="Pfam" id="PF00467">
    <property type="entry name" value="KOW"/>
    <property type="match status" value="1"/>
</dbReference>
<keyword evidence="5" id="KW-0699">rRNA-binding</keyword>
<evidence type="ECO:0000256" key="5">
    <source>
        <dbReference type="HAMAP-Rule" id="MF_01326"/>
    </source>
</evidence>
<feature type="domain" description="KOW" evidence="6">
    <location>
        <begin position="5"/>
        <end position="32"/>
    </location>
</feature>
<dbReference type="Proteomes" id="UP000006276">
    <property type="component" value="Chromosome"/>
</dbReference>
<evidence type="ECO:0000256" key="4">
    <source>
        <dbReference type="ARBA" id="ARBA00035206"/>
    </source>
</evidence>
<evidence type="ECO:0000256" key="1">
    <source>
        <dbReference type="ARBA" id="ARBA00010618"/>
    </source>
</evidence>
<dbReference type="InterPro" id="IPR014722">
    <property type="entry name" value="Rib_uL2_dom2"/>
</dbReference>
<keyword evidence="3 5" id="KW-0687">Ribonucleoprotein</keyword>
<dbReference type="KEGG" id="rag:B739_0977"/>
<dbReference type="GO" id="GO:0003735">
    <property type="term" value="F:structural constituent of ribosome"/>
    <property type="evidence" value="ECO:0007669"/>
    <property type="project" value="InterPro"/>
</dbReference>
<dbReference type="SMART" id="SM00739">
    <property type="entry name" value="KOW"/>
    <property type="match status" value="1"/>
</dbReference>
<evidence type="ECO:0000313" key="7">
    <source>
        <dbReference type="EMBL" id="AFR35577.1"/>
    </source>
</evidence>
<protein>
    <recommendedName>
        <fullName evidence="4 5">Large ribosomal subunit protein uL24</fullName>
    </recommendedName>
</protein>
<name>J9R720_RIEAN</name>
<dbReference type="GO" id="GO:1990904">
    <property type="term" value="C:ribonucleoprotein complex"/>
    <property type="evidence" value="ECO:0007669"/>
    <property type="project" value="UniProtKB-KW"/>
</dbReference>
<dbReference type="PATRIC" id="fig|1228997.3.peg.973"/>
<keyword evidence="5" id="KW-0694">RNA-binding</keyword>
<proteinExistence type="inferred from homology"/>
<evidence type="ECO:0000313" key="8">
    <source>
        <dbReference type="Proteomes" id="UP000006276"/>
    </source>
</evidence>
<sequence>MTKVKIKRGDNVIVTTGKNKGSKGEVLEVIRKEGKDPRVVVAGVNIVKKHTKPSAANPQGGIVEKEASLHISNVALMDENGKATRVGYKMEGDKKVRVAKTTGKTL</sequence>
<reference evidence="7 8" key="1">
    <citation type="submission" date="2012-09" db="EMBL/GenBank/DDBJ databases">
        <title>Riemerella anatipestifer vaccine strains.</title>
        <authorList>
            <person name="Chun C.A."/>
            <person name="Shu W.M."/>
            <person name="Kang Z.D."/>
            <person name="Jia W.X."/>
        </authorList>
    </citation>
    <scope>NUCLEOTIDE SEQUENCE [LARGE SCALE GENOMIC DNA]</scope>
    <source>
        <strain evidence="7 8">RA-CH-1</strain>
    </source>
</reference>
<dbReference type="RefSeq" id="WP_014937950.1">
    <property type="nucleotide sequence ID" value="NC_018609.1"/>
</dbReference>
<dbReference type="Pfam" id="PF17136">
    <property type="entry name" value="ribosomal_L24"/>
    <property type="match status" value="1"/>
</dbReference>
<comment type="similarity">
    <text evidence="1 5">Belongs to the universal ribosomal protein uL24 family.</text>
</comment>
<dbReference type="AlphaFoldDB" id="J9R720"/>
<organism evidence="7 8">
    <name type="scientific">Riemerella anatipestifer RA-CH-1</name>
    <dbReference type="NCBI Taxonomy" id="1228997"/>
    <lineage>
        <taxon>Bacteria</taxon>
        <taxon>Pseudomonadati</taxon>
        <taxon>Bacteroidota</taxon>
        <taxon>Flavobacteriia</taxon>
        <taxon>Flavobacteriales</taxon>
        <taxon>Weeksellaceae</taxon>
        <taxon>Riemerella</taxon>
    </lineage>
</organism>
<dbReference type="InterPro" id="IPR057264">
    <property type="entry name" value="Ribosomal_uL24_C"/>
</dbReference>
<dbReference type="GO" id="GO:0005840">
    <property type="term" value="C:ribosome"/>
    <property type="evidence" value="ECO:0007669"/>
    <property type="project" value="UniProtKB-KW"/>
</dbReference>
<dbReference type="GO" id="GO:0006412">
    <property type="term" value="P:translation"/>
    <property type="evidence" value="ECO:0007669"/>
    <property type="project" value="UniProtKB-UniRule"/>
</dbReference>
<dbReference type="Gene3D" id="2.30.30.30">
    <property type="match status" value="1"/>
</dbReference>
<comment type="subunit">
    <text evidence="5">Part of the 50S ribosomal subunit.</text>
</comment>
<dbReference type="HOGENOM" id="CLU_093315_2_0_10"/>
<dbReference type="SUPFAM" id="SSF50104">
    <property type="entry name" value="Translation proteins SH3-like domain"/>
    <property type="match status" value="1"/>
</dbReference>